<dbReference type="SUPFAM" id="SSF50630">
    <property type="entry name" value="Acid proteases"/>
    <property type="match status" value="1"/>
</dbReference>
<feature type="signal peptide" evidence="2">
    <location>
        <begin position="1"/>
        <end position="25"/>
    </location>
</feature>
<keyword evidence="5" id="KW-1185">Reference proteome</keyword>
<feature type="domain" description="Peptidase A1" evidence="3">
    <location>
        <begin position="44"/>
        <end position="369"/>
    </location>
</feature>
<organism evidence="4 5">
    <name type="scientific">Cronartium quercuum f. sp. fusiforme G11</name>
    <dbReference type="NCBI Taxonomy" id="708437"/>
    <lineage>
        <taxon>Eukaryota</taxon>
        <taxon>Fungi</taxon>
        <taxon>Dikarya</taxon>
        <taxon>Basidiomycota</taxon>
        <taxon>Pucciniomycotina</taxon>
        <taxon>Pucciniomycetes</taxon>
        <taxon>Pucciniales</taxon>
        <taxon>Coleosporiaceae</taxon>
        <taxon>Cronartium</taxon>
    </lineage>
</organism>
<dbReference type="EMBL" id="MU167337">
    <property type="protein sequence ID" value="KAG0142801.1"/>
    <property type="molecule type" value="Genomic_DNA"/>
</dbReference>
<comment type="similarity">
    <text evidence="1">Belongs to the peptidase A1 family.</text>
</comment>
<keyword evidence="2" id="KW-0732">Signal</keyword>
<dbReference type="CDD" id="cd05471">
    <property type="entry name" value="pepsin_like"/>
    <property type="match status" value="1"/>
</dbReference>
<proteinExistence type="inferred from homology"/>
<accession>A0A9P6NFP8</accession>
<evidence type="ECO:0000256" key="1">
    <source>
        <dbReference type="ARBA" id="ARBA00007447"/>
    </source>
</evidence>
<dbReference type="InterPro" id="IPR021109">
    <property type="entry name" value="Peptidase_aspartic_dom_sf"/>
</dbReference>
<dbReference type="Proteomes" id="UP000886653">
    <property type="component" value="Unassembled WGS sequence"/>
</dbReference>
<dbReference type="GO" id="GO:0006508">
    <property type="term" value="P:proteolysis"/>
    <property type="evidence" value="ECO:0007669"/>
    <property type="project" value="InterPro"/>
</dbReference>
<dbReference type="GO" id="GO:0004190">
    <property type="term" value="F:aspartic-type endopeptidase activity"/>
    <property type="evidence" value="ECO:0007669"/>
    <property type="project" value="InterPro"/>
</dbReference>
<sequence>MLHHSICHCRIIGASCLLFLICIGAQKTDKVKLSVPIVNTLNLYTISIGIGTPPRPHALGIATGSANTFAGALTPFLPSSTTITLQTSFFIPYGYGNATGTLISENITFGANKSSLTLPNVTLGNVSKLIGFDGVDGLLGLGLSSESYPRDEENIGQLLTPTGIMYDREVLEQVMFGISFMPTRSAPDQNGLITFGGVDPSRFVGELVWYPCSSYHTWDWKAKISYGDAPLSDTEVQGNLDTSYTNSPALSQALFDKYVLAIPGALWDNDWLTLNPAGQVCTYMLRIPRASVAEMEDLCFSSGGHSWCLPPEAQLVPDGVIANAHPEYRYGYISPLQSPQQTSMFIFGMKAMERFYTAFDLANYRIGIAQTEWTNSTF</sequence>
<reference evidence="4" key="1">
    <citation type="submission" date="2013-11" db="EMBL/GenBank/DDBJ databases">
        <title>Genome sequence of the fusiform rust pathogen reveals effectors for host alternation and coevolution with pine.</title>
        <authorList>
            <consortium name="DOE Joint Genome Institute"/>
            <person name="Smith K."/>
            <person name="Pendleton A."/>
            <person name="Kubisiak T."/>
            <person name="Anderson C."/>
            <person name="Salamov A."/>
            <person name="Aerts A."/>
            <person name="Riley R."/>
            <person name="Clum A."/>
            <person name="Lindquist E."/>
            <person name="Ence D."/>
            <person name="Campbell M."/>
            <person name="Kronenberg Z."/>
            <person name="Feau N."/>
            <person name="Dhillon B."/>
            <person name="Hamelin R."/>
            <person name="Burleigh J."/>
            <person name="Smith J."/>
            <person name="Yandell M."/>
            <person name="Nelson C."/>
            <person name="Grigoriev I."/>
            <person name="Davis J."/>
        </authorList>
    </citation>
    <scope>NUCLEOTIDE SEQUENCE</scope>
    <source>
        <strain evidence="4">G11</strain>
    </source>
</reference>
<dbReference type="Gene3D" id="2.40.70.10">
    <property type="entry name" value="Acid Proteases"/>
    <property type="match status" value="2"/>
</dbReference>
<evidence type="ECO:0000256" key="2">
    <source>
        <dbReference type="SAM" id="SignalP"/>
    </source>
</evidence>
<name>A0A9P6NFP8_9BASI</name>
<dbReference type="PANTHER" id="PTHR47966:SF74">
    <property type="entry name" value="AGR407CP"/>
    <property type="match status" value="1"/>
</dbReference>
<dbReference type="OrthoDB" id="660550at2759"/>
<evidence type="ECO:0000313" key="4">
    <source>
        <dbReference type="EMBL" id="KAG0142801.1"/>
    </source>
</evidence>
<gene>
    <name evidence="4" type="ORF">CROQUDRAFT_662053</name>
</gene>
<comment type="caution">
    <text evidence="4">The sequence shown here is derived from an EMBL/GenBank/DDBJ whole genome shotgun (WGS) entry which is preliminary data.</text>
</comment>
<dbReference type="PROSITE" id="PS51767">
    <property type="entry name" value="PEPTIDASE_A1"/>
    <property type="match status" value="1"/>
</dbReference>
<dbReference type="Pfam" id="PF00026">
    <property type="entry name" value="Asp"/>
    <property type="match status" value="1"/>
</dbReference>
<evidence type="ECO:0000259" key="3">
    <source>
        <dbReference type="PROSITE" id="PS51767"/>
    </source>
</evidence>
<feature type="chain" id="PRO_5040229712" description="Peptidase A1 domain-containing protein" evidence="2">
    <location>
        <begin position="26"/>
        <end position="378"/>
    </location>
</feature>
<dbReference type="InterPro" id="IPR034164">
    <property type="entry name" value="Pepsin-like_dom"/>
</dbReference>
<protein>
    <recommendedName>
        <fullName evidence="3">Peptidase A1 domain-containing protein</fullName>
    </recommendedName>
</protein>
<dbReference type="InterPro" id="IPR033121">
    <property type="entry name" value="PEPTIDASE_A1"/>
</dbReference>
<dbReference type="PANTHER" id="PTHR47966">
    <property type="entry name" value="BETA-SITE APP-CLEAVING ENZYME, ISOFORM A-RELATED"/>
    <property type="match status" value="1"/>
</dbReference>
<dbReference type="InterPro" id="IPR001461">
    <property type="entry name" value="Aspartic_peptidase_A1"/>
</dbReference>
<dbReference type="AlphaFoldDB" id="A0A9P6NFP8"/>
<evidence type="ECO:0000313" key="5">
    <source>
        <dbReference type="Proteomes" id="UP000886653"/>
    </source>
</evidence>
<dbReference type="PRINTS" id="PR00792">
    <property type="entry name" value="PEPSIN"/>
</dbReference>